<evidence type="ECO:0000256" key="2">
    <source>
        <dbReference type="ARBA" id="ARBA00022553"/>
    </source>
</evidence>
<dbReference type="Gene3D" id="1.10.1200.10">
    <property type="entry name" value="ACP-like"/>
    <property type="match status" value="1"/>
</dbReference>
<dbReference type="Pfam" id="PF00668">
    <property type="entry name" value="Condensation"/>
    <property type="match status" value="1"/>
</dbReference>
<dbReference type="EMBL" id="JAGHKO010000008">
    <property type="protein sequence ID" value="MBO9203418.1"/>
    <property type="molecule type" value="Genomic_DNA"/>
</dbReference>
<organism evidence="4 5">
    <name type="scientific">Niastella soli</name>
    <dbReference type="NCBI Taxonomy" id="2821487"/>
    <lineage>
        <taxon>Bacteria</taxon>
        <taxon>Pseudomonadati</taxon>
        <taxon>Bacteroidota</taxon>
        <taxon>Chitinophagia</taxon>
        <taxon>Chitinophagales</taxon>
        <taxon>Chitinophagaceae</taxon>
        <taxon>Niastella</taxon>
    </lineage>
</organism>
<dbReference type="RefSeq" id="WP_236065577.1">
    <property type="nucleotide sequence ID" value="NZ_JAGHKO010000008.1"/>
</dbReference>
<feature type="non-terminal residue" evidence="4">
    <location>
        <position position="1"/>
    </location>
</feature>
<dbReference type="InterPro" id="IPR009081">
    <property type="entry name" value="PP-bd_ACP"/>
</dbReference>
<comment type="caution">
    <text evidence="4">The sequence shown here is derived from an EMBL/GenBank/DDBJ whole genome shotgun (WGS) entry which is preliminary data.</text>
</comment>
<proteinExistence type="predicted"/>
<dbReference type="InterPro" id="IPR023213">
    <property type="entry name" value="CAT-like_dom_sf"/>
</dbReference>
<keyword evidence="2" id="KW-0597">Phosphoprotein</keyword>
<evidence type="ECO:0000313" key="4">
    <source>
        <dbReference type="EMBL" id="MBO9203418.1"/>
    </source>
</evidence>
<dbReference type="InterPro" id="IPR045851">
    <property type="entry name" value="AMP-bd_C_sf"/>
</dbReference>
<evidence type="ECO:0000256" key="1">
    <source>
        <dbReference type="ARBA" id="ARBA00022450"/>
    </source>
</evidence>
<dbReference type="InterPro" id="IPR036736">
    <property type="entry name" value="ACP-like_sf"/>
</dbReference>
<sequence length="266" mass="30800">RRDEQVKIRGYRIELGEIESVLQQVAGIQQAVVVIREEAQQHKQLVAYVMSSDRWDKEKAWQYLRSRLPEYMVPSVIVALEELPLTANGKIDRRRLSEWDISADISSNYEAPRNETERSIAAIWQQLLGIDKVSIHDNFFERGGDSIISIQLVNRARRLGYNILPRNVFMHQTIATLAAVITGQLQTKNQHHEQGILSGSSGLLPIQQWFLQQQQDGINHFNQDILLQIDKSITEEELNTVLRFLVTHHDGLRMHYKQNGSEWQQE</sequence>
<dbReference type="PROSITE" id="PS50075">
    <property type="entry name" value="CARRIER"/>
    <property type="match status" value="1"/>
</dbReference>
<protein>
    <submittedName>
        <fullName evidence="4">Non-ribosomal peptide synthetase</fullName>
    </submittedName>
</protein>
<evidence type="ECO:0000259" key="3">
    <source>
        <dbReference type="PROSITE" id="PS50075"/>
    </source>
</evidence>
<dbReference type="SUPFAM" id="SSF56801">
    <property type="entry name" value="Acetyl-CoA synthetase-like"/>
    <property type="match status" value="1"/>
</dbReference>
<accession>A0ABS3YZU7</accession>
<dbReference type="Pfam" id="PF13193">
    <property type="entry name" value="AMP-binding_C"/>
    <property type="match status" value="1"/>
</dbReference>
<dbReference type="PANTHER" id="PTHR45527:SF1">
    <property type="entry name" value="FATTY ACID SYNTHASE"/>
    <property type="match status" value="1"/>
</dbReference>
<dbReference type="Proteomes" id="UP000677244">
    <property type="component" value="Unassembled WGS sequence"/>
</dbReference>
<reference evidence="4 5" key="1">
    <citation type="submission" date="2021-03" db="EMBL/GenBank/DDBJ databases">
        <title>Assistant Professor.</title>
        <authorList>
            <person name="Huq M.A."/>
        </authorList>
    </citation>
    <scope>NUCLEOTIDE SEQUENCE [LARGE SCALE GENOMIC DNA]</scope>
    <source>
        <strain evidence="4 5">MAH-29</strain>
    </source>
</reference>
<gene>
    <name evidence="4" type="ORF">J7I42_24245</name>
</gene>
<feature type="non-terminal residue" evidence="4">
    <location>
        <position position="266"/>
    </location>
</feature>
<name>A0ABS3YZU7_9BACT</name>
<dbReference type="InterPro" id="IPR025110">
    <property type="entry name" value="AMP-bd_C"/>
</dbReference>
<dbReference type="Gene3D" id="3.30.300.30">
    <property type="match status" value="1"/>
</dbReference>
<dbReference type="Pfam" id="PF00550">
    <property type="entry name" value="PP-binding"/>
    <property type="match status" value="1"/>
</dbReference>
<dbReference type="PANTHER" id="PTHR45527">
    <property type="entry name" value="NONRIBOSOMAL PEPTIDE SYNTHETASE"/>
    <property type="match status" value="1"/>
</dbReference>
<dbReference type="SUPFAM" id="SSF52777">
    <property type="entry name" value="CoA-dependent acyltransferases"/>
    <property type="match status" value="1"/>
</dbReference>
<keyword evidence="5" id="KW-1185">Reference proteome</keyword>
<dbReference type="InterPro" id="IPR020806">
    <property type="entry name" value="PKS_PP-bd"/>
</dbReference>
<dbReference type="SMART" id="SM00823">
    <property type="entry name" value="PKS_PP"/>
    <property type="match status" value="1"/>
</dbReference>
<dbReference type="Gene3D" id="3.30.559.10">
    <property type="entry name" value="Chloramphenicol acetyltransferase-like domain"/>
    <property type="match status" value="1"/>
</dbReference>
<evidence type="ECO:0000313" key="5">
    <source>
        <dbReference type="Proteomes" id="UP000677244"/>
    </source>
</evidence>
<keyword evidence="1" id="KW-0596">Phosphopantetheine</keyword>
<dbReference type="InterPro" id="IPR001242">
    <property type="entry name" value="Condensation_dom"/>
</dbReference>
<dbReference type="SUPFAM" id="SSF47336">
    <property type="entry name" value="ACP-like"/>
    <property type="match status" value="1"/>
</dbReference>
<feature type="domain" description="Carrier" evidence="3">
    <location>
        <begin position="111"/>
        <end position="185"/>
    </location>
</feature>